<feature type="transmembrane region" description="Helical" evidence="5">
    <location>
        <begin position="51"/>
        <end position="71"/>
    </location>
</feature>
<keyword evidence="1" id="KW-0479">Metal-binding</keyword>
<feature type="domain" description="E3 ubiquitin-protein ligase Sina-like RING finger" evidence="6">
    <location>
        <begin position="102"/>
        <end position="133"/>
    </location>
</feature>
<dbReference type="GO" id="GO:0008270">
    <property type="term" value="F:zinc ion binding"/>
    <property type="evidence" value="ECO:0007669"/>
    <property type="project" value="UniProtKB-KW"/>
</dbReference>
<feature type="region of interest" description="Disordered" evidence="4">
    <location>
        <begin position="160"/>
        <end position="218"/>
    </location>
</feature>
<evidence type="ECO:0000256" key="3">
    <source>
        <dbReference type="ARBA" id="ARBA00022833"/>
    </source>
</evidence>
<name>A0A9P0A617_BEMTA</name>
<dbReference type="Gene3D" id="3.30.40.10">
    <property type="entry name" value="Zinc/RING finger domain, C3HC4 (zinc finger)"/>
    <property type="match status" value="1"/>
</dbReference>
<dbReference type="InterPro" id="IPR013083">
    <property type="entry name" value="Znf_RING/FYVE/PHD"/>
</dbReference>
<evidence type="ECO:0000256" key="5">
    <source>
        <dbReference type="SAM" id="Phobius"/>
    </source>
</evidence>
<accession>A0A9P0A617</accession>
<keyword evidence="5" id="KW-0812">Transmembrane</keyword>
<evidence type="ECO:0000256" key="2">
    <source>
        <dbReference type="ARBA" id="ARBA00022771"/>
    </source>
</evidence>
<evidence type="ECO:0000313" key="7">
    <source>
        <dbReference type="EMBL" id="CAH0385342.1"/>
    </source>
</evidence>
<dbReference type="EMBL" id="OU963863">
    <property type="protein sequence ID" value="CAH0385342.1"/>
    <property type="molecule type" value="Genomic_DNA"/>
</dbReference>
<keyword evidence="2" id="KW-0863">Zinc-finger</keyword>
<evidence type="ECO:0000313" key="8">
    <source>
        <dbReference type="Proteomes" id="UP001152759"/>
    </source>
</evidence>
<reference evidence="7" key="1">
    <citation type="submission" date="2021-12" db="EMBL/GenBank/DDBJ databases">
        <authorList>
            <person name="King R."/>
        </authorList>
    </citation>
    <scope>NUCLEOTIDE SEQUENCE</scope>
</reference>
<dbReference type="AlphaFoldDB" id="A0A9P0A617"/>
<protein>
    <recommendedName>
        <fullName evidence="6">E3 ubiquitin-protein ligase Sina-like RING finger domain-containing protein</fullName>
    </recommendedName>
</protein>
<evidence type="ECO:0000256" key="1">
    <source>
        <dbReference type="ARBA" id="ARBA00022723"/>
    </source>
</evidence>
<feature type="non-terminal residue" evidence="7">
    <location>
        <position position="255"/>
    </location>
</feature>
<dbReference type="Proteomes" id="UP001152759">
    <property type="component" value="Chromosome 2"/>
</dbReference>
<keyword evidence="5" id="KW-1133">Transmembrane helix</keyword>
<evidence type="ECO:0000259" key="6">
    <source>
        <dbReference type="Pfam" id="PF21362"/>
    </source>
</evidence>
<proteinExistence type="predicted"/>
<dbReference type="InterPro" id="IPR049548">
    <property type="entry name" value="Sina-like_RING"/>
</dbReference>
<evidence type="ECO:0000256" key="4">
    <source>
        <dbReference type="SAM" id="MobiDB-lite"/>
    </source>
</evidence>
<keyword evidence="8" id="KW-1185">Reference proteome</keyword>
<sequence>VPAIKTYQLGRPGPRWKGLPWNWKFLVLVLTFSVREKKVVEEKVWFSVDPVFIPVFIAVFIPVFIKPLSLLQMTEQQNSRKPPLRTTITKILEKNTCDILDHPLRPPFVKCTNGHYVCGSCRPQLTNDECPYCRVPLSTVIKDRILDEIFFAVHPTFGSDDPEPPLGRGANRSLSATAGPSRLPRGRGYLLSQLGQVDSSPPLPGRGRQLGQSPSQNLQRTIGRSLIEAAFEESLWNTLDIDDAGNLFARVPVRR</sequence>
<keyword evidence="3" id="KW-0862">Zinc</keyword>
<dbReference type="Pfam" id="PF21362">
    <property type="entry name" value="Sina_RING"/>
    <property type="match status" value="1"/>
</dbReference>
<keyword evidence="5" id="KW-0472">Membrane</keyword>
<organism evidence="7 8">
    <name type="scientific">Bemisia tabaci</name>
    <name type="common">Sweetpotato whitefly</name>
    <name type="synonym">Aleurodes tabaci</name>
    <dbReference type="NCBI Taxonomy" id="7038"/>
    <lineage>
        <taxon>Eukaryota</taxon>
        <taxon>Metazoa</taxon>
        <taxon>Ecdysozoa</taxon>
        <taxon>Arthropoda</taxon>
        <taxon>Hexapoda</taxon>
        <taxon>Insecta</taxon>
        <taxon>Pterygota</taxon>
        <taxon>Neoptera</taxon>
        <taxon>Paraneoptera</taxon>
        <taxon>Hemiptera</taxon>
        <taxon>Sternorrhyncha</taxon>
        <taxon>Aleyrodoidea</taxon>
        <taxon>Aleyrodidae</taxon>
        <taxon>Aleyrodinae</taxon>
        <taxon>Bemisia</taxon>
    </lineage>
</organism>
<gene>
    <name evidence="7" type="ORF">BEMITA_LOCUS4577</name>
</gene>